<dbReference type="GO" id="GO:0016651">
    <property type="term" value="F:oxidoreductase activity, acting on NAD(P)H"/>
    <property type="evidence" value="ECO:0007669"/>
    <property type="project" value="TreeGrafter"/>
</dbReference>
<organism evidence="4 5">
    <name type="scientific">Microbispora bryophytorum</name>
    <dbReference type="NCBI Taxonomy" id="1460882"/>
    <lineage>
        <taxon>Bacteria</taxon>
        <taxon>Bacillati</taxon>
        <taxon>Actinomycetota</taxon>
        <taxon>Actinomycetes</taxon>
        <taxon>Streptosporangiales</taxon>
        <taxon>Streptosporangiaceae</taxon>
        <taxon>Microbispora</taxon>
    </lineage>
</organism>
<dbReference type="Proteomes" id="UP000653480">
    <property type="component" value="Unassembled WGS sequence"/>
</dbReference>
<dbReference type="InterPro" id="IPR011032">
    <property type="entry name" value="GroES-like_sf"/>
</dbReference>
<dbReference type="Pfam" id="PF00107">
    <property type="entry name" value="ADH_zinc_N"/>
    <property type="match status" value="1"/>
</dbReference>
<dbReference type="SUPFAM" id="SSF50129">
    <property type="entry name" value="GroES-like"/>
    <property type="match status" value="1"/>
</dbReference>
<sequence>MRAVVAREVGEPGDVLTVRRVPVPEPGPGQVLVRVDAAPVHAGDLHVIRGRYGYAPPFPAVPGLECAGTVAAFGPGAGDGEDGEDGEDGLRLGQRVTTVGVTGTWQEFVVADAAQVLPVPDSLSVSTAAQLIVSPLTAWLLVTGLGLGPGDWLVQTAAGSTVGQLVLDLSRRLGFRTVNVVRRRAAVDRIRALGGTEVVCTEDEDLPERLAQLTAAHPMSKAIDCVAGRVGADVLRALAPGGELVVYGALSTHRQTDPAMLGIPVPADAIIFGGRSMRGFFLSRWFATTPPQVARRELGEVIALVEKSAMTVPEGQAIPVERVLKAVRLAEAPGHGGKPLLVF</sequence>
<dbReference type="InterPro" id="IPR013149">
    <property type="entry name" value="ADH-like_C"/>
</dbReference>
<accession>A0A8H9GW32</accession>
<keyword evidence="1" id="KW-0521">NADP</keyword>
<evidence type="ECO:0000256" key="1">
    <source>
        <dbReference type="ARBA" id="ARBA00022857"/>
    </source>
</evidence>
<gene>
    <name evidence="4" type="ORF">GCM10011574_17280</name>
</gene>
<dbReference type="InterPro" id="IPR013154">
    <property type="entry name" value="ADH-like_N"/>
</dbReference>
<proteinExistence type="predicted"/>
<dbReference type="RefSeq" id="WP_189104906.1">
    <property type="nucleotide sequence ID" value="NZ_BMMN01000002.1"/>
</dbReference>
<reference evidence="4" key="2">
    <citation type="submission" date="2020-09" db="EMBL/GenBank/DDBJ databases">
        <authorList>
            <person name="Sun Q."/>
            <person name="Zhou Y."/>
        </authorList>
    </citation>
    <scope>NUCLEOTIDE SEQUENCE</scope>
    <source>
        <strain evidence="4">CGMCC 4.7138</strain>
    </source>
</reference>
<feature type="domain" description="Enoyl reductase (ER)" evidence="3">
    <location>
        <begin position="13"/>
        <end position="341"/>
    </location>
</feature>
<name>A0A8H9GW32_9ACTN</name>
<dbReference type="GO" id="GO:0070402">
    <property type="term" value="F:NADPH binding"/>
    <property type="evidence" value="ECO:0007669"/>
    <property type="project" value="TreeGrafter"/>
</dbReference>
<dbReference type="Pfam" id="PF08240">
    <property type="entry name" value="ADH_N"/>
    <property type="match status" value="1"/>
</dbReference>
<dbReference type="EMBL" id="BMMN01000002">
    <property type="protein sequence ID" value="GGO05461.1"/>
    <property type="molecule type" value="Genomic_DNA"/>
</dbReference>
<keyword evidence="5" id="KW-1185">Reference proteome</keyword>
<dbReference type="PANTHER" id="PTHR48106:SF2">
    <property type="entry name" value="ZN2+-BINDING DEHYDROGENASE"/>
    <property type="match status" value="1"/>
</dbReference>
<protein>
    <submittedName>
        <fullName evidence="4">Alcohol dehydrogenase</fullName>
    </submittedName>
</protein>
<keyword evidence="2" id="KW-0560">Oxidoreductase</keyword>
<evidence type="ECO:0000313" key="5">
    <source>
        <dbReference type="Proteomes" id="UP000653480"/>
    </source>
</evidence>
<dbReference type="PANTHER" id="PTHR48106">
    <property type="entry name" value="QUINONE OXIDOREDUCTASE PIG3-RELATED"/>
    <property type="match status" value="1"/>
</dbReference>
<evidence type="ECO:0000256" key="2">
    <source>
        <dbReference type="ARBA" id="ARBA00023002"/>
    </source>
</evidence>
<evidence type="ECO:0000259" key="3">
    <source>
        <dbReference type="SMART" id="SM00829"/>
    </source>
</evidence>
<evidence type="ECO:0000313" key="4">
    <source>
        <dbReference type="EMBL" id="GGO05461.1"/>
    </source>
</evidence>
<dbReference type="AlphaFoldDB" id="A0A8H9GW32"/>
<dbReference type="SMART" id="SM00829">
    <property type="entry name" value="PKS_ER"/>
    <property type="match status" value="1"/>
</dbReference>
<dbReference type="Gene3D" id="3.40.50.720">
    <property type="entry name" value="NAD(P)-binding Rossmann-like Domain"/>
    <property type="match status" value="1"/>
</dbReference>
<comment type="caution">
    <text evidence="4">The sequence shown here is derived from an EMBL/GenBank/DDBJ whole genome shotgun (WGS) entry which is preliminary data.</text>
</comment>
<dbReference type="CDD" id="cd05282">
    <property type="entry name" value="ETR_like"/>
    <property type="match status" value="1"/>
</dbReference>
<dbReference type="Gene3D" id="3.90.180.10">
    <property type="entry name" value="Medium-chain alcohol dehydrogenases, catalytic domain"/>
    <property type="match status" value="1"/>
</dbReference>
<dbReference type="SUPFAM" id="SSF51735">
    <property type="entry name" value="NAD(P)-binding Rossmann-fold domains"/>
    <property type="match status" value="1"/>
</dbReference>
<dbReference type="InterPro" id="IPR036291">
    <property type="entry name" value="NAD(P)-bd_dom_sf"/>
</dbReference>
<dbReference type="InterPro" id="IPR020843">
    <property type="entry name" value="ER"/>
</dbReference>
<reference evidence="4" key="1">
    <citation type="journal article" date="2014" name="Int. J. Syst. Evol. Microbiol.">
        <title>Complete genome sequence of Corynebacterium casei LMG S-19264T (=DSM 44701T), isolated from a smear-ripened cheese.</title>
        <authorList>
            <consortium name="US DOE Joint Genome Institute (JGI-PGF)"/>
            <person name="Walter F."/>
            <person name="Albersmeier A."/>
            <person name="Kalinowski J."/>
            <person name="Ruckert C."/>
        </authorList>
    </citation>
    <scope>NUCLEOTIDE SEQUENCE</scope>
    <source>
        <strain evidence="4">CGMCC 4.7138</strain>
    </source>
</reference>